<name>A0ABY7GUW7_9BACT</name>
<dbReference type="RefSeq" id="WP_269033089.1">
    <property type="nucleotide sequence ID" value="NZ_CP114040.1"/>
</dbReference>
<proteinExistence type="predicted"/>
<gene>
    <name evidence="3" type="ORF">O0S08_31630</name>
</gene>
<dbReference type="PANTHER" id="PTHR24094">
    <property type="entry name" value="SECRETED PROTEIN"/>
    <property type="match status" value="1"/>
</dbReference>
<dbReference type="Proteomes" id="UP001164459">
    <property type="component" value="Chromosome"/>
</dbReference>
<protein>
    <submittedName>
        <fullName evidence="3">DUF1524 domain-containing protein</fullName>
    </submittedName>
</protein>
<feature type="compositionally biased region" description="Basic and acidic residues" evidence="1">
    <location>
        <begin position="268"/>
        <end position="281"/>
    </location>
</feature>
<organism evidence="3 4">
    <name type="scientific">Nannocystis punicea</name>
    <dbReference type="NCBI Taxonomy" id="2995304"/>
    <lineage>
        <taxon>Bacteria</taxon>
        <taxon>Pseudomonadati</taxon>
        <taxon>Myxococcota</taxon>
        <taxon>Polyangia</taxon>
        <taxon>Nannocystales</taxon>
        <taxon>Nannocystaceae</taxon>
        <taxon>Nannocystis</taxon>
    </lineage>
</organism>
<dbReference type="InterPro" id="IPR008613">
    <property type="entry name" value="Excalibur_Ca-bd_domain"/>
</dbReference>
<dbReference type="SMART" id="SM00894">
    <property type="entry name" value="Excalibur"/>
    <property type="match status" value="1"/>
</dbReference>
<dbReference type="PROSITE" id="PS51257">
    <property type="entry name" value="PROKAR_LIPOPROTEIN"/>
    <property type="match status" value="1"/>
</dbReference>
<dbReference type="PANTHER" id="PTHR24094:SF15">
    <property type="entry name" value="AMP-DEPENDENT SYNTHETASE_LIGASE DOMAIN-CONTAINING PROTEIN-RELATED"/>
    <property type="match status" value="1"/>
</dbReference>
<evidence type="ECO:0000313" key="3">
    <source>
        <dbReference type="EMBL" id="WAS90762.1"/>
    </source>
</evidence>
<dbReference type="Pfam" id="PF07510">
    <property type="entry name" value="GmrSD_C"/>
    <property type="match status" value="1"/>
</dbReference>
<evidence type="ECO:0000313" key="4">
    <source>
        <dbReference type="Proteomes" id="UP001164459"/>
    </source>
</evidence>
<feature type="domain" description="Excalibur calcium-binding" evidence="2">
    <location>
        <begin position="300"/>
        <end position="337"/>
    </location>
</feature>
<accession>A0ABY7GUW7</accession>
<feature type="region of interest" description="Disordered" evidence="1">
    <location>
        <begin position="28"/>
        <end position="66"/>
    </location>
</feature>
<evidence type="ECO:0000259" key="2">
    <source>
        <dbReference type="SMART" id="SM00894"/>
    </source>
</evidence>
<feature type="region of interest" description="Disordered" evidence="1">
    <location>
        <begin position="253"/>
        <end position="323"/>
    </location>
</feature>
<dbReference type="InterPro" id="IPR011089">
    <property type="entry name" value="GmrSD_C"/>
</dbReference>
<dbReference type="EMBL" id="CP114040">
    <property type="protein sequence ID" value="WAS90762.1"/>
    <property type="molecule type" value="Genomic_DNA"/>
</dbReference>
<sequence length="337" mass="35490">MPACPRISLVAFASSWLLGCVPGEPAIHAGQPPPAVVTPSAPDERPADAAVTTGGQPRPSDSHPMGRTVKAAPLLAALPVRSPAARAGYAREQFGHAWLDVDRNGCDTRDDILRRDLQDVRLEPGKRPCVVTAGELADPYTAAKIAFERGGGASVDIDHVVALGDAWVTGAAGWEPSRRVALANDPLNLLAVAASANRAKGSNNAAAWLPENLAYRCAYVARQIAVKAKYGLWITEDEREAMKAVLRDCPDEVAPAGGGPIDAPPVAERPRAPAKPREAAERPAAPAKPAPAPSRSVDPDYGSCKEAKRHGAGPYRRGVDPEYAYYRDADGDGVVCE</sequence>
<dbReference type="Pfam" id="PF05901">
    <property type="entry name" value="Excalibur"/>
    <property type="match status" value="1"/>
</dbReference>
<reference evidence="3" key="1">
    <citation type="submission" date="2022-11" db="EMBL/GenBank/DDBJ databases">
        <title>Minimal conservation of predation-associated metabolite biosynthetic gene clusters underscores biosynthetic potential of Myxococcota including descriptions for ten novel species: Archangium lansinium sp. nov., Myxococcus landrumus sp. nov., Nannocystis bai.</title>
        <authorList>
            <person name="Ahearne A."/>
            <person name="Stevens C."/>
            <person name="Dowd S."/>
        </authorList>
    </citation>
    <scope>NUCLEOTIDE SEQUENCE</scope>
    <source>
        <strain evidence="3">Fl3</strain>
    </source>
</reference>
<keyword evidence="4" id="KW-1185">Reference proteome</keyword>
<evidence type="ECO:0000256" key="1">
    <source>
        <dbReference type="SAM" id="MobiDB-lite"/>
    </source>
</evidence>